<name>A0A538TH65_UNCEI</name>
<gene>
    <name evidence="1" type="ORF">E6K79_11120</name>
</gene>
<dbReference type="Proteomes" id="UP000317691">
    <property type="component" value="Unassembled WGS sequence"/>
</dbReference>
<protein>
    <submittedName>
        <fullName evidence="1">Uncharacterized protein</fullName>
    </submittedName>
</protein>
<evidence type="ECO:0000313" key="1">
    <source>
        <dbReference type="EMBL" id="TMQ62958.1"/>
    </source>
</evidence>
<dbReference type="EMBL" id="VBOZ01000034">
    <property type="protein sequence ID" value="TMQ62958.1"/>
    <property type="molecule type" value="Genomic_DNA"/>
</dbReference>
<comment type="caution">
    <text evidence="1">The sequence shown here is derived from an EMBL/GenBank/DDBJ whole genome shotgun (WGS) entry which is preliminary data.</text>
</comment>
<dbReference type="AlphaFoldDB" id="A0A538TH65"/>
<proteinExistence type="predicted"/>
<sequence>MTRYRFDVGTYNSPLSTDSVAYFNDPSHPGSVSLSSGLYTLSVSAIDNANAVGRNSIQFVINRDPETWFLPKGQPIGHYIQHIKNGDPVLIESTFAPGDTVPYRATVWWEWDGEDVGDGPLPKDSQSLALVAPTIVKRNRWSRTAA</sequence>
<accession>A0A538TH65</accession>
<reference evidence="1 2" key="1">
    <citation type="journal article" date="2019" name="Nat. Microbiol.">
        <title>Mediterranean grassland soil C-N compound turnover is dependent on rainfall and depth, and is mediated by genomically divergent microorganisms.</title>
        <authorList>
            <person name="Diamond S."/>
            <person name="Andeer P.F."/>
            <person name="Li Z."/>
            <person name="Crits-Christoph A."/>
            <person name="Burstein D."/>
            <person name="Anantharaman K."/>
            <person name="Lane K.R."/>
            <person name="Thomas B.C."/>
            <person name="Pan C."/>
            <person name="Northen T.R."/>
            <person name="Banfield J.F."/>
        </authorList>
    </citation>
    <scope>NUCLEOTIDE SEQUENCE [LARGE SCALE GENOMIC DNA]</scope>
    <source>
        <strain evidence="1">WS_9</strain>
    </source>
</reference>
<evidence type="ECO:0000313" key="2">
    <source>
        <dbReference type="Proteomes" id="UP000317691"/>
    </source>
</evidence>
<organism evidence="1 2">
    <name type="scientific">Eiseniibacteriota bacterium</name>
    <dbReference type="NCBI Taxonomy" id="2212470"/>
    <lineage>
        <taxon>Bacteria</taxon>
        <taxon>Candidatus Eiseniibacteriota</taxon>
    </lineage>
</organism>